<evidence type="ECO:0000256" key="3">
    <source>
        <dbReference type="ARBA" id="ARBA00022692"/>
    </source>
</evidence>
<dbReference type="PRINTS" id="PR02107">
    <property type="entry name" value="INOS145TPRIP"/>
</dbReference>
<dbReference type="EMBL" id="VXAI01000392">
    <property type="protein sequence ID" value="NXJ69926.1"/>
    <property type="molecule type" value="Genomic_DNA"/>
</dbReference>
<dbReference type="AlphaFoldDB" id="A0A7L0DG27"/>
<comment type="caution">
    <text evidence="8">The sequence shown here is derived from an EMBL/GenBank/DDBJ whole genome shotgun (WGS) entry which is preliminary data.</text>
</comment>
<dbReference type="InterPro" id="IPR024810">
    <property type="entry name" value="MAB21L/cGLR"/>
</dbReference>
<proteinExistence type="inferred from homology"/>
<feature type="non-terminal residue" evidence="8">
    <location>
        <position position="349"/>
    </location>
</feature>
<reference evidence="8 9" key="1">
    <citation type="submission" date="2019-09" db="EMBL/GenBank/DDBJ databases">
        <title>Bird 10,000 Genomes (B10K) Project - Family phase.</title>
        <authorList>
            <person name="Zhang G."/>
        </authorList>
    </citation>
    <scope>NUCLEOTIDE SEQUENCE [LARGE SCALE GENOMIC DNA]</scope>
    <source>
        <strain evidence="8">B10K-DU-006-20</strain>
        <tissue evidence="8">Mixed tissue sample</tissue>
    </source>
</reference>
<evidence type="ECO:0000313" key="9">
    <source>
        <dbReference type="Proteomes" id="UP000545435"/>
    </source>
</evidence>
<accession>A0A7L0DG27</accession>
<dbReference type="Pfam" id="PF20266">
    <property type="entry name" value="Mab-21_C"/>
    <property type="match status" value="1"/>
</dbReference>
<comment type="subcellular location">
    <subcellularLocation>
        <location evidence="1">Membrane</location>
        <topology evidence="1">Single-pass type I membrane protein</topology>
    </subcellularLocation>
</comment>
<gene>
    <name evidence="8" type="primary">Itpripl1_1</name>
    <name evidence="8" type="ORF">ROSBEN_R14641</name>
</gene>
<protein>
    <submittedName>
        <fullName evidence="8">IPIL1 protein</fullName>
    </submittedName>
</protein>
<dbReference type="PANTHER" id="PTHR10656">
    <property type="entry name" value="CELL FATE DETERMINING PROTEIN MAB21-RELATED"/>
    <property type="match status" value="1"/>
</dbReference>
<organism evidence="8 9">
    <name type="scientific">Rostratula benghalensis</name>
    <name type="common">greater painted-snipe</name>
    <dbReference type="NCBI Taxonomy" id="118793"/>
    <lineage>
        <taxon>Eukaryota</taxon>
        <taxon>Metazoa</taxon>
        <taxon>Chordata</taxon>
        <taxon>Craniata</taxon>
        <taxon>Vertebrata</taxon>
        <taxon>Euteleostomi</taxon>
        <taxon>Archelosauria</taxon>
        <taxon>Archosauria</taxon>
        <taxon>Dinosauria</taxon>
        <taxon>Saurischia</taxon>
        <taxon>Theropoda</taxon>
        <taxon>Coelurosauria</taxon>
        <taxon>Aves</taxon>
        <taxon>Neognathae</taxon>
        <taxon>Neoaves</taxon>
        <taxon>Charadriiformes</taxon>
        <taxon>Rostratulidae</taxon>
        <taxon>Rostratula</taxon>
    </lineage>
</organism>
<keyword evidence="6" id="KW-0472">Membrane</keyword>
<evidence type="ECO:0000256" key="4">
    <source>
        <dbReference type="ARBA" id="ARBA00022729"/>
    </source>
</evidence>
<keyword evidence="3" id="KW-0812">Transmembrane</keyword>
<evidence type="ECO:0000256" key="2">
    <source>
        <dbReference type="ARBA" id="ARBA00005554"/>
    </source>
</evidence>
<evidence type="ECO:0000256" key="6">
    <source>
        <dbReference type="ARBA" id="ARBA00023136"/>
    </source>
</evidence>
<dbReference type="Proteomes" id="UP000545435">
    <property type="component" value="Unassembled WGS sequence"/>
</dbReference>
<evidence type="ECO:0000256" key="5">
    <source>
        <dbReference type="ARBA" id="ARBA00022989"/>
    </source>
</evidence>
<dbReference type="SMART" id="SM01265">
    <property type="entry name" value="Mab-21"/>
    <property type="match status" value="1"/>
</dbReference>
<sequence>VQSMAHKSRLVEEMMNDLLGVFQVRTSHSLFPLLQPAIGVGSTFEGWSPCGQDTVYHLLVPLKPPRGHAFHLEMGTAGKMPAESYVRVVPECTCMGEQCVKNRPCFVHQPRDPLRRKQNSSILSTLCTDSYLDARKIALWFQNSVSSAWKKLPQSRRYTLEVLPSRRSCKLQLKNASGRSFLVEMVFGVQQGDSDIFLSSQTTEASFTPSTTWAESYAVAETKFFSHIAKQAPHDTFHLKCLQLCAGILVGTGFSTYALKTVVMHLLSTTPLAIWNRREFLLRLQDIMRYFQDSVEEKCLHHFFFGNKNMPKDIILPPAFQEAEPLNLFQCLVQDPTTHTNALQEFQEL</sequence>
<feature type="domain" description="Mab-21-like HhH/H2TH-like" evidence="7">
    <location>
        <begin position="254"/>
        <end position="310"/>
    </location>
</feature>
<dbReference type="InterPro" id="IPR046906">
    <property type="entry name" value="Mab-21_HhH/H2TH-like"/>
</dbReference>
<dbReference type="GO" id="GO:0016020">
    <property type="term" value="C:membrane"/>
    <property type="evidence" value="ECO:0007669"/>
    <property type="project" value="UniProtKB-SubCell"/>
</dbReference>
<dbReference type="Gene3D" id="1.10.1410.40">
    <property type="match status" value="1"/>
</dbReference>
<evidence type="ECO:0000259" key="7">
    <source>
        <dbReference type="Pfam" id="PF20266"/>
    </source>
</evidence>
<dbReference type="PANTHER" id="PTHR10656:SF40">
    <property type="entry name" value="INOSITOL 1,4,5-TRISPHOSPHATE RECEPTOR-INTERACTING PROTEIN-LIKE 1"/>
    <property type="match status" value="1"/>
</dbReference>
<evidence type="ECO:0000313" key="8">
    <source>
        <dbReference type="EMBL" id="NXJ69926.1"/>
    </source>
</evidence>
<keyword evidence="4" id="KW-0732">Signal</keyword>
<keyword evidence="5" id="KW-1133">Transmembrane helix</keyword>
<feature type="non-terminal residue" evidence="8">
    <location>
        <position position="1"/>
    </location>
</feature>
<evidence type="ECO:0000256" key="1">
    <source>
        <dbReference type="ARBA" id="ARBA00004479"/>
    </source>
</evidence>
<name>A0A7L0DG27_9CHAR</name>
<keyword evidence="9" id="KW-1185">Reference proteome</keyword>
<dbReference type="InterPro" id="IPR026250">
    <property type="entry name" value="ITPRIP-like"/>
</dbReference>
<comment type="similarity">
    <text evidence="2">Belongs to the ITPRIP family.</text>
</comment>